<dbReference type="InterPro" id="IPR019560">
    <property type="entry name" value="Mitochondrial_18_kDa_protein"/>
</dbReference>
<accession>T1JDA1</accession>
<dbReference type="eggNOG" id="KOG3945">
    <property type="taxonomic scope" value="Eukaryota"/>
</dbReference>
<keyword evidence="4" id="KW-1133">Transmembrane helix</keyword>
<evidence type="ECO:0000256" key="3">
    <source>
        <dbReference type="ARBA" id="ARBA00029631"/>
    </source>
</evidence>
<dbReference type="GO" id="GO:0000266">
    <property type="term" value="P:mitochondrial fission"/>
    <property type="evidence" value="ECO:0007669"/>
    <property type="project" value="TreeGrafter"/>
</dbReference>
<proteinExistence type="inferred from homology"/>
<dbReference type="EMBL" id="JH432102">
    <property type="status" value="NOT_ANNOTATED_CDS"/>
    <property type="molecule type" value="Genomic_DNA"/>
</dbReference>
<dbReference type="STRING" id="126957.T1JDA1"/>
<evidence type="ECO:0000256" key="1">
    <source>
        <dbReference type="ARBA" id="ARBA00009224"/>
    </source>
</evidence>
<evidence type="ECO:0000256" key="2">
    <source>
        <dbReference type="ARBA" id="ARBA00017835"/>
    </source>
</evidence>
<dbReference type="OMA" id="DVFTWQM"/>
<keyword evidence="6" id="KW-1185">Reference proteome</keyword>
<dbReference type="Pfam" id="PF10558">
    <property type="entry name" value="MTP18"/>
    <property type="match status" value="1"/>
</dbReference>
<reference evidence="5" key="2">
    <citation type="submission" date="2015-02" db="UniProtKB">
        <authorList>
            <consortium name="EnsemblMetazoa"/>
        </authorList>
    </citation>
    <scope>IDENTIFICATION</scope>
</reference>
<comment type="similarity">
    <text evidence="1">Belongs to the MTFP1 family.</text>
</comment>
<evidence type="ECO:0000313" key="5">
    <source>
        <dbReference type="EnsemblMetazoa" id="SMAR011777-PA"/>
    </source>
</evidence>
<keyword evidence="4" id="KW-0472">Membrane</keyword>
<reference evidence="6" key="1">
    <citation type="submission" date="2011-05" db="EMBL/GenBank/DDBJ databases">
        <authorList>
            <person name="Richards S.R."/>
            <person name="Qu J."/>
            <person name="Jiang H."/>
            <person name="Jhangiani S.N."/>
            <person name="Agravi P."/>
            <person name="Goodspeed R."/>
            <person name="Gross S."/>
            <person name="Mandapat C."/>
            <person name="Jackson L."/>
            <person name="Mathew T."/>
            <person name="Pu L."/>
            <person name="Thornton R."/>
            <person name="Saada N."/>
            <person name="Wilczek-Boney K.B."/>
            <person name="Lee S."/>
            <person name="Kovar C."/>
            <person name="Wu Y."/>
            <person name="Scherer S.E."/>
            <person name="Worley K.C."/>
            <person name="Muzny D.M."/>
            <person name="Gibbs R."/>
        </authorList>
    </citation>
    <scope>NUCLEOTIDE SEQUENCE</scope>
    <source>
        <strain evidence="6">Brora</strain>
    </source>
</reference>
<sequence length="180" mass="20441">MTSPWLNLSVLRKSRCEEAKLNPQNGQNVVKQVDIYRDTPVRLLGYSNEVGESFRHLIPLWLVRGTYVVAFGYVFADTADKAKKANQIKYESESIRSYQLKKTIADTLIWQSFASVIIPGFTINRTCAITLSVLNRAARVSQGTRNWVAVAVCLSLIPIIVHPIDSFVDFVLDRSLRKYF</sequence>
<dbReference type="PhylomeDB" id="T1JDA1"/>
<protein>
    <recommendedName>
        <fullName evidence="2">Mitochondrial fission process protein 1</fullName>
    </recommendedName>
    <alternativeName>
        <fullName evidence="3">Mitochondrial 18 kDa protein</fullName>
    </alternativeName>
</protein>
<keyword evidence="4" id="KW-0812">Transmembrane</keyword>
<dbReference type="Proteomes" id="UP000014500">
    <property type="component" value="Unassembled WGS sequence"/>
</dbReference>
<dbReference type="EnsemblMetazoa" id="SMAR011777-RA">
    <property type="protein sequence ID" value="SMAR011777-PA"/>
    <property type="gene ID" value="SMAR011777"/>
</dbReference>
<dbReference type="PANTHER" id="PTHR11001">
    <property type="entry name" value="MITOCHONDRIAL FISSION PROCESS PROTEIN 1"/>
    <property type="match status" value="1"/>
</dbReference>
<organism evidence="5 6">
    <name type="scientific">Strigamia maritima</name>
    <name type="common">European centipede</name>
    <name type="synonym">Geophilus maritimus</name>
    <dbReference type="NCBI Taxonomy" id="126957"/>
    <lineage>
        <taxon>Eukaryota</taxon>
        <taxon>Metazoa</taxon>
        <taxon>Ecdysozoa</taxon>
        <taxon>Arthropoda</taxon>
        <taxon>Myriapoda</taxon>
        <taxon>Chilopoda</taxon>
        <taxon>Pleurostigmophora</taxon>
        <taxon>Geophilomorpha</taxon>
        <taxon>Linotaeniidae</taxon>
        <taxon>Strigamia</taxon>
    </lineage>
</organism>
<dbReference type="GO" id="GO:0005739">
    <property type="term" value="C:mitochondrion"/>
    <property type="evidence" value="ECO:0007669"/>
    <property type="project" value="TreeGrafter"/>
</dbReference>
<dbReference type="PANTHER" id="PTHR11001:SF2">
    <property type="entry name" value="MITOCHONDRIAL FISSION PROCESS PROTEIN 1"/>
    <property type="match status" value="1"/>
</dbReference>
<evidence type="ECO:0000256" key="4">
    <source>
        <dbReference type="SAM" id="Phobius"/>
    </source>
</evidence>
<feature type="transmembrane region" description="Helical" evidence="4">
    <location>
        <begin position="146"/>
        <end position="164"/>
    </location>
</feature>
<dbReference type="AlphaFoldDB" id="T1JDA1"/>
<dbReference type="HOGENOM" id="CLU_053720_1_0_1"/>
<name>T1JDA1_STRMM</name>
<evidence type="ECO:0000313" key="6">
    <source>
        <dbReference type="Proteomes" id="UP000014500"/>
    </source>
</evidence>
<feature type="transmembrane region" description="Helical" evidence="4">
    <location>
        <begin position="58"/>
        <end position="76"/>
    </location>
</feature>